<organism evidence="1 2">
    <name type="scientific">Melipona bicolor</name>
    <dbReference type="NCBI Taxonomy" id="60889"/>
    <lineage>
        <taxon>Eukaryota</taxon>
        <taxon>Metazoa</taxon>
        <taxon>Ecdysozoa</taxon>
        <taxon>Arthropoda</taxon>
        <taxon>Hexapoda</taxon>
        <taxon>Insecta</taxon>
        <taxon>Pterygota</taxon>
        <taxon>Neoptera</taxon>
        <taxon>Endopterygota</taxon>
        <taxon>Hymenoptera</taxon>
        <taxon>Apocrita</taxon>
        <taxon>Aculeata</taxon>
        <taxon>Apoidea</taxon>
        <taxon>Anthophila</taxon>
        <taxon>Apidae</taxon>
        <taxon>Melipona</taxon>
    </lineage>
</organism>
<comment type="caution">
    <text evidence="1">The sequence shown here is derived from an EMBL/GenBank/DDBJ whole genome shotgun (WGS) entry which is preliminary data.</text>
</comment>
<dbReference type="AlphaFoldDB" id="A0AA40GCZ5"/>
<name>A0AA40GCZ5_9HYME</name>
<dbReference type="Proteomes" id="UP001177670">
    <property type="component" value="Unassembled WGS sequence"/>
</dbReference>
<protein>
    <submittedName>
        <fullName evidence="1">Uncharacterized protein</fullName>
    </submittedName>
</protein>
<accession>A0AA40GCZ5</accession>
<feature type="non-terminal residue" evidence="1">
    <location>
        <position position="56"/>
    </location>
</feature>
<sequence>LAQLNIVNGRPTLCGPGYFYSHAGASNWRNGPLQFESCTLKDCESLGHCLGIIVVE</sequence>
<evidence type="ECO:0000313" key="1">
    <source>
        <dbReference type="EMBL" id="KAK1134736.1"/>
    </source>
</evidence>
<feature type="non-terminal residue" evidence="1">
    <location>
        <position position="1"/>
    </location>
</feature>
<keyword evidence="2" id="KW-1185">Reference proteome</keyword>
<evidence type="ECO:0000313" key="2">
    <source>
        <dbReference type="Proteomes" id="UP001177670"/>
    </source>
</evidence>
<proteinExistence type="predicted"/>
<dbReference type="EMBL" id="JAHYIQ010000002">
    <property type="protein sequence ID" value="KAK1134736.1"/>
    <property type="molecule type" value="Genomic_DNA"/>
</dbReference>
<gene>
    <name evidence="1" type="ORF">K0M31_007515</name>
</gene>
<reference evidence="1" key="1">
    <citation type="submission" date="2021-10" db="EMBL/GenBank/DDBJ databases">
        <title>Melipona bicolor Genome sequencing and assembly.</title>
        <authorList>
            <person name="Araujo N.S."/>
            <person name="Arias M.C."/>
        </authorList>
    </citation>
    <scope>NUCLEOTIDE SEQUENCE</scope>
    <source>
        <strain evidence="1">USP_2M_L1-L4_2017</strain>
        <tissue evidence="1">Whole body</tissue>
    </source>
</reference>